<evidence type="ECO:0000256" key="2">
    <source>
        <dbReference type="ARBA" id="ARBA00022679"/>
    </source>
</evidence>
<dbReference type="NCBIfam" id="NF007797">
    <property type="entry name" value="PRK10502.1"/>
    <property type="match status" value="1"/>
</dbReference>
<dbReference type="InterPro" id="IPR051159">
    <property type="entry name" value="Hexapeptide_acetyltransf"/>
</dbReference>
<dbReference type="Pfam" id="PF00132">
    <property type="entry name" value="Hexapep"/>
    <property type="match status" value="1"/>
</dbReference>
<proteinExistence type="inferred from homology"/>
<evidence type="ECO:0000313" key="5">
    <source>
        <dbReference type="EMBL" id="QES87992.1"/>
    </source>
</evidence>
<keyword evidence="2 5" id="KW-0808">Transferase</keyword>
<dbReference type="InterPro" id="IPR011004">
    <property type="entry name" value="Trimer_LpxA-like_sf"/>
</dbReference>
<dbReference type="RefSeq" id="WP_131328879.1">
    <property type="nucleotide sequence ID" value="NZ_CP044016.1"/>
</dbReference>
<evidence type="ECO:0000256" key="3">
    <source>
        <dbReference type="ARBA" id="ARBA00022737"/>
    </source>
</evidence>
<evidence type="ECO:0000313" key="6">
    <source>
        <dbReference type="Proteomes" id="UP000292424"/>
    </source>
</evidence>
<gene>
    <name evidence="5" type="primary">wcaF</name>
    <name evidence="5" type="ORF">E0W69_004700</name>
</gene>
<dbReference type="GO" id="GO:0005829">
    <property type="term" value="C:cytosol"/>
    <property type="evidence" value="ECO:0007669"/>
    <property type="project" value="TreeGrafter"/>
</dbReference>
<dbReference type="PANTHER" id="PTHR23416">
    <property type="entry name" value="SIALIC ACID SYNTHASE-RELATED"/>
    <property type="match status" value="1"/>
</dbReference>
<dbReference type="Gene3D" id="2.160.10.10">
    <property type="entry name" value="Hexapeptide repeat proteins"/>
    <property type="match status" value="1"/>
</dbReference>
<dbReference type="InterPro" id="IPR001451">
    <property type="entry name" value="Hexapep"/>
</dbReference>
<organism evidence="5 6">
    <name type="scientific">Rhizosphaericola mali</name>
    <dbReference type="NCBI Taxonomy" id="2545455"/>
    <lineage>
        <taxon>Bacteria</taxon>
        <taxon>Pseudomonadati</taxon>
        <taxon>Bacteroidota</taxon>
        <taxon>Chitinophagia</taxon>
        <taxon>Chitinophagales</taxon>
        <taxon>Chitinophagaceae</taxon>
        <taxon>Rhizosphaericola</taxon>
    </lineage>
</organism>
<dbReference type="PROSITE" id="PS00101">
    <property type="entry name" value="HEXAPEP_TRANSFERASES"/>
    <property type="match status" value="1"/>
</dbReference>
<keyword evidence="4" id="KW-0012">Acyltransferase</keyword>
<reference evidence="5 6" key="1">
    <citation type="submission" date="2019-09" db="EMBL/GenBank/DDBJ databases">
        <title>Complete genome sequence of Arachidicoccus sp. B3-10 isolated from apple orchard soil.</title>
        <authorList>
            <person name="Kim H.S."/>
            <person name="Han K.-I."/>
            <person name="Suh M.K."/>
            <person name="Lee K.C."/>
            <person name="Eom M.K."/>
            <person name="Kim J.-S."/>
            <person name="Kang S.W."/>
            <person name="Sin Y."/>
            <person name="Lee J.-S."/>
        </authorList>
    </citation>
    <scope>NUCLEOTIDE SEQUENCE [LARGE SCALE GENOMIC DNA]</scope>
    <source>
        <strain evidence="5 6">B3-10</strain>
    </source>
</reference>
<dbReference type="InterPro" id="IPR018357">
    <property type="entry name" value="Hexapep_transf_CS"/>
</dbReference>
<dbReference type="SUPFAM" id="SSF51161">
    <property type="entry name" value="Trimeric LpxA-like enzymes"/>
    <property type="match status" value="1"/>
</dbReference>
<keyword evidence="6" id="KW-1185">Reference proteome</keyword>
<dbReference type="AlphaFoldDB" id="A0A5P2G2D6"/>
<dbReference type="EMBL" id="CP044016">
    <property type="protein sequence ID" value="QES87992.1"/>
    <property type="molecule type" value="Genomic_DNA"/>
</dbReference>
<dbReference type="GO" id="GO:0008374">
    <property type="term" value="F:O-acyltransferase activity"/>
    <property type="evidence" value="ECO:0007669"/>
    <property type="project" value="TreeGrafter"/>
</dbReference>
<sequence length="183" mass="20213">MTEVNKDTYTGASFSINNRIKRVVWNSVYTLLFRYSPRPFHSWRAFLLKLFGATVGKNVHVYPAVKIWAPWNLILNDECGIGNGAQIYNQGQITLGYRSIISQGVYLCAGTHDYTKRGHPLVTAPIVVGAHAWVAAEAFVHPGVTIGEGAVVGARSVVVKDIPKWMVCAGNPCKPLKERLFVD</sequence>
<dbReference type="Proteomes" id="UP000292424">
    <property type="component" value="Chromosome"/>
</dbReference>
<comment type="similarity">
    <text evidence="1">Belongs to the transferase hexapeptide repeat family.</text>
</comment>
<protein>
    <submittedName>
        <fullName evidence="5">Colanic acid biosynthesis acetyltransferase WcaF</fullName>
    </submittedName>
</protein>
<name>A0A5P2G2D6_9BACT</name>
<dbReference type="PANTHER" id="PTHR23416:SF23">
    <property type="entry name" value="ACETYLTRANSFERASE C18B11.09C-RELATED"/>
    <property type="match status" value="1"/>
</dbReference>
<accession>A0A5P2G2D6</accession>
<evidence type="ECO:0000256" key="4">
    <source>
        <dbReference type="ARBA" id="ARBA00023315"/>
    </source>
</evidence>
<keyword evidence="3" id="KW-0677">Repeat</keyword>
<dbReference type="KEGG" id="arac:E0W69_004700"/>
<dbReference type="CDD" id="cd05825">
    <property type="entry name" value="LbH_wcaF_like"/>
    <property type="match status" value="1"/>
</dbReference>
<evidence type="ECO:0000256" key="1">
    <source>
        <dbReference type="ARBA" id="ARBA00007274"/>
    </source>
</evidence>
<dbReference type="OrthoDB" id="9814490at2"/>